<dbReference type="InterPro" id="IPR015943">
    <property type="entry name" value="WD40/YVTN_repeat-like_dom_sf"/>
</dbReference>
<dbReference type="InterPro" id="IPR051488">
    <property type="entry name" value="WD_repeat_striatin"/>
</dbReference>
<sequence length="204" mass="22029">MEPQITYRGHSATITSVAISSSPPRIYSASLDSVVLVWSLPPPEHETYAPYDPRSLLASFVGHTDVIWDMVLLPLRLRDEALLETVSADGTVKVWSTDKLNSPLKLSWGYDGFIDEDLPQASQPTPSNGLTVIDANGSPVKVTPTSVAVVWSDLKKVAVSYSDSVIQLVGRGSSRRAGLKSSLSEGTPSEKLDHARRDGFLPAV</sequence>
<name>E3KAB0_PUCGT</name>
<organism evidence="3 4">
    <name type="scientific">Puccinia graminis f. sp. tritici (strain CRL 75-36-700-3 / race SCCL)</name>
    <name type="common">Black stem rust fungus</name>
    <dbReference type="NCBI Taxonomy" id="418459"/>
    <lineage>
        <taxon>Eukaryota</taxon>
        <taxon>Fungi</taxon>
        <taxon>Dikarya</taxon>
        <taxon>Basidiomycota</taxon>
        <taxon>Pucciniomycotina</taxon>
        <taxon>Pucciniomycetes</taxon>
        <taxon>Pucciniales</taxon>
        <taxon>Pucciniaceae</taxon>
        <taxon>Puccinia</taxon>
    </lineage>
</organism>
<dbReference type="HOGENOM" id="CLU_1343848_0_0_1"/>
<feature type="region of interest" description="Disordered" evidence="2">
    <location>
        <begin position="177"/>
        <end position="204"/>
    </location>
</feature>
<dbReference type="RefSeq" id="XP_003325686.2">
    <property type="nucleotide sequence ID" value="XM_003325638.2"/>
</dbReference>
<dbReference type="OrthoDB" id="727118at2759"/>
<dbReference type="InParanoid" id="E3KAB0"/>
<dbReference type="KEGG" id="pgr:PGTG_06888"/>
<reference evidence="4" key="2">
    <citation type="journal article" date="2011" name="Proc. Natl. Acad. Sci. U.S.A.">
        <title>Obligate biotrophy features unraveled by the genomic analysis of rust fungi.</title>
        <authorList>
            <person name="Duplessis S."/>
            <person name="Cuomo C.A."/>
            <person name="Lin Y.-C."/>
            <person name="Aerts A."/>
            <person name="Tisserant E."/>
            <person name="Veneault-Fourrey C."/>
            <person name="Joly D.L."/>
            <person name="Hacquard S."/>
            <person name="Amselem J."/>
            <person name="Cantarel B.L."/>
            <person name="Chiu R."/>
            <person name="Coutinho P.M."/>
            <person name="Feau N."/>
            <person name="Field M."/>
            <person name="Frey P."/>
            <person name="Gelhaye E."/>
            <person name="Goldberg J."/>
            <person name="Grabherr M.G."/>
            <person name="Kodira C.D."/>
            <person name="Kohler A."/>
            <person name="Kuees U."/>
            <person name="Lindquist E.A."/>
            <person name="Lucas S.M."/>
            <person name="Mago R."/>
            <person name="Mauceli E."/>
            <person name="Morin E."/>
            <person name="Murat C."/>
            <person name="Pangilinan J.L."/>
            <person name="Park R."/>
            <person name="Pearson M."/>
            <person name="Quesneville H."/>
            <person name="Rouhier N."/>
            <person name="Sakthikumar S."/>
            <person name="Salamov A.A."/>
            <person name="Schmutz J."/>
            <person name="Selles B."/>
            <person name="Shapiro H."/>
            <person name="Tanguay P."/>
            <person name="Tuskan G.A."/>
            <person name="Henrissat B."/>
            <person name="Van de Peer Y."/>
            <person name="Rouze P."/>
            <person name="Ellis J.G."/>
            <person name="Dodds P.N."/>
            <person name="Schein J.E."/>
            <person name="Zhong S."/>
            <person name="Hamelin R.C."/>
            <person name="Grigoriev I.V."/>
            <person name="Szabo L.J."/>
            <person name="Martin F."/>
        </authorList>
    </citation>
    <scope>NUCLEOTIDE SEQUENCE [LARGE SCALE GENOMIC DNA]</scope>
    <source>
        <strain evidence="4">CRL 75-36-700-3 / race SCCL</strain>
    </source>
</reference>
<feature type="compositionally biased region" description="Basic and acidic residues" evidence="2">
    <location>
        <begin position="188"/>
        <end position="204"/>
    </location>
</feature>
<evidence type="ECO:0000256" key="1">
    <source>
        <dbReference type="PROSITE-ProRule" id="PRU00221"/>
    </source>
</evidence>
<dbReference type="Pfam" id="PF00400">
    <property type="entry name" value="WD40"/>
    <property type="match status" value="2"/>
</dbReference>
<evidence type="ECO:0000313" key="3">
    <source>
        <dbReference type="EMBL" id="EFP81267.2"/>
    </source>
</evidence>
<dbReference type="EMBL" id="DS178278">
    <property type="protein sequence ID" value="EFP81267.2"/>
    <property type="molecule type" value="Genomic_DNA"/>
</dbReference>
<dbReference type="VEuPathDB" id="FungiDB:PGTG_06888"/>
<accession>E3KAB0</accession>
<dbReference type="STRING" id="418459.E3KAB0"/>
<dbReference type="PROSITE" id="PS50294">
    <property type="entry name" value="WD_REPEATS_REGION"/>
    <property type="match status" value="1"/>
</dbReference>
<dbReference type="PANTHER" id="PTHR15653">
    <property type="entry name" value="STRIATIN"/>
    <property type="match status" value="1"/>
</dbReference>
<feature type="repeat" description="WD" evidence="1">
    <location>
        <begin position="7"/>
        <end position="40"/>
    </location>
</feature>
<dbReference type="InterPro" id="IPR036322">
    <property type="entry name" value="WD40_repeat_dom_sf"/>
</dbReference>
<protein>
    <submittedName>
        <fullName evidence="3">Uncharacterized protein</fullName>
    </submittedName>
</protein>
<dbReference type="Gene3D" id="2.130.10.10">
    <property type="entry name" value="YVTN repeat-like/Quinoprotein amine dehydrogenase"/>
    <property type="match status" value="1"/>
</dbReference>
<dbReference type="GeneID" id="10536754"/>
<gene>
    <name evidence="3" type="ORF">PGTG_06888</name>
</gene>
<dbReference type="SUPFAM" id="SSF50978">
    <property type="entry name" value="WD40 repeat-like"/>
    <property type="match status" value="1"/>
</dbReference>
<dbReference type="InterPro" id="IPR001680">
    <property type="entry name" value="WD40_rpt"/>
</dbReference>
<keyword evidence="4" id="KW-1185">Reference proteome</keyword>
<evidence type="ECO:0000256" key="2">
    <source>
        <dbReference type="SAM" id="MobiDB-lite"/>
    </source>
</evidence>
<dbReference type="SMART" id="SM00320">
    <property type="entry name" value="WD40"/>
    <property type="match status" value="2"/>
</dbReference>
<dbReference type="AlphaFoldDB" id="E3KAB0"/>
<keyword evidence="1" id="KW-0853">WD repeat</keyword>
<reference key="1">
    <citation type="submission" date="2007-01" db="EMBL/GenBank/DDBJ databases">
        <title>The Genome Sequence of Puccinia graminis f. sp. tritici Strain CRL 75-36-700-3.</title>
        <authorList>
            <consortium name="The Broad Institute Genome Sequencing Platform"/>
            <person name="Birren B."/>
            <person name="Lander E."/>
            <person name="Galagan J."/>
            <person name="Nusbaum C."/>
            <person name="Devon K."/>
            <person name="Cuomo C."/>
            <person name="Jaffe D."/>
            <person name="Butler J."/>
            <person name="Alvarez P."/>
            <person name="Gnerre S."/>
            <person name="Grabherr M."/>
            <person name="Mauceli E."/>
            <person name="Brockman W."/>
            <person name="Young S."/>
            <person name="LaButti K."/>
            <person name="Sykes S."/>
            <person name="DeCaprio D."/>
            <person name="Crawford M."/>
            <person name="Koehrsen M."/>
            <person name="Engels R."/>
            <person name="Montgomery P."/>
            <person name="Pearson M."/>
            <person name="Howarth C."/>
            <person name="Larson L."/>
            <person name="White J."/>
            <person name="Zeng Q."/>
            <person name="Kodira C."/>
            <person name="Yandava C."/>
            <person name="Alvarado L."/>
            <person name="O'Leary S."/>
            <person name="Szabo L."/>
            <person name="Dean R."/>
            <person name="Schein J."/>
        </authorList>
    </citation>
    <scope>NUCLEOTIDE SEQUENCE</scope>
    <source>
        <strain>CRL 75-36-700-3</strain>
    </source>
</reference>
<proteinExistence type="predicted"/>
<dbReference type="Proteomes" id="UP000008783">
    <property type="component" value="Unassembled WGS sequence"/>
</dbReference>
<dbReference type="PROSITE" id="PS50082">
    <property type="entry name" value="WD_REPEATS_2"/>
    <property type="match status" value="1"/>
</dbReference>
<evidence type="ECO:0000313" key="4">
    <source>
        <dbReference type="Proteomes" id="UP000008783"/>
    </source>
</evidence>
<dbReference type="PANTHER" id="PTHR15653:SF0">
    <property type="entry name" value="CONNECTOR OF KINASE TO AP-1, ISOFORM E"/>
    <property type="match status" value="1"/>
</dbReference>